<sequence length="71" mass="7926">MGPQQNQHSGLSFQSVCVHRLKLTRMTQLHKLELKKSRPAEELHLCQPSPLGVSVTRQANKPGLVKKTLSV</sequence>
<proteinExistence type="predicted"/>
<dbReference type="Proteomes" id="UP000246464">
    <property type="component" value="Chromosome 10"/>
</dbReference>
<accession>A0A2U9BX93</accession>
<gene>
    <name evidence="1" type="ORF">SMAX5B_002905</name>
</gene>
<keyword evidence="2" id="KW-1185">Reference proteome</keyword>
<dbReference type="AlphaFoldDB" id="A0A2U9BX93"/>
<dbReference type="EMBL" id="CP026252">
    <property type="protein sequence ID" value="AWP08089.1"/>
    <property type="molecule type" value="Genomic_DNA"/>
</dbReference>
<evidence type="ECO:0000313" key="2">
    <source>
        <dbReference type="Proteomes" id="UP000246464"/>
    </source>
</evidence>
<reference evidence="1 2" key="1">
    <citation type="submission" date="2017-12" db="EMBL/GenBank/DDBJ databases">
        <title>Integrating genomic resources of turbot (Scophthalmus maximus) in depth evaluation of genetic and physical mapping variation across individuals.</title>
        <authorList>
            <person name="Martinez P."/>
        </authorList>
    </citation>
    <scope>NUCLEOTIDE SEQUENCE [LARGE SCALE GENOMIC DNA]</scope>
</reference>
<evidence type="ECO:0000313" key="1">
    <source>
        <dbReference type="EMBL" id="AWP08089.1"/>
    </source>
</evidence>
<name>A0A2U9BX93_SCOMX</name>
<protein>
    <submittedName>
        <fullName evidence="1">Uncharacterized protein</fullName>
    </submittedName>
</protein>
<organism evidence="1 2">
    <name type="scientific">Scophthalmus maximus</name>
    <name type="common">Turbot</name>
    <name type="synonym">Psetta maxima</name>
    <dbReference type="NCBI Taxonomy" id="52904"/>
    <lineage>
        <taxon>Eukaryota</taxon>
        <taxon>Metazoa</taxon>
        <taxon>Chordata</taxon>
        <taxon>Craniata</taxon>
        <taxon>Vertebrata</taxon>
        <taxon>Euteleostomi</taxon>
        <taxon>Actinopterygii</taxon>
        <taxon>Neopterygii</taxon>
        <taxon>Teleostei</taxon>
        <taxon>Neoteleostei</taxon>
        <taxon>Acanthomorphata</taxon>
        <taxon>Carangaria</taxon>
        <taxon>Pleuronectiformes</taxon>
        <taxon>Pleuronectoidei</taxon>
        <taxon>Scophthalmidae</taxon>
        <taxon>Scophthalmus</taxon>
    </lineage>
</organism>